<dbReference type="EMBL" id="BKCJ011249295">
    <property type="protein sequence ID" value="GFD09978.1"/>
    <property type="molecule type" value="Genomic_DNA"/>
</dbReference>
<feature type="non-terminal residue" evidence="2">
    <location>
        <position position="131"/>
    </location>
</feature>
<organism evidence="2">
    <name type="scientific">Tanacetum cinerariifolium</name>
    <name type="common">Dalmatian daisy</name>
    <name type="synonym">Chrysanthemum cinerariifolium</name>
    <dbReference type="NCBI Taxonomy" id="118510"/>
    <lineage>
        <taxon>Eukaryota</taxon>
        <taxon>Viridiplantae</taxon>
        <taxon>Streptophyta</taxon>
        <taxon>Embryophyta</taxon>
        <taxon>Tracheophyta</taxon>
        <taxon>Spermatophyta</taxon>
        <taxon>Magnoliopsida</taxon>
        <taxon>eudicotyledons</taxon>
        <taxon>Gunneridae</taxon>
        <taxon>Pentapetalae</taxon>
        <taxon>asterids</taxon>
        <taxon>campanulids</taxon>
        <taxon>Asterales</taxon>
        <taxon>Asteraceae</taxon>
        <taxon>Asteroideae</taxon>
        <taxon>Anthemideae</taxon>
        <taxon>Anthemidinae</taxon>
        <taxon>Tanacetum</taxon>
    </lineage>
</organism>
<gene>
    <name evidence="2" type="ORF">Tci_881947</name>
</gene>
<sequence length="131" mass="14794">SLKDNSTPDRVLNSFESDNSLLDNFSLEFKIFAIIRKRREVERLINLMKNDVPDNSSNDPLLEEVDLFLSDDSIPLDIENVADDPEGDDNPSISRPPSKPPVVESFFDLKPDVIAEEISDKLNEDKCFDPG</sequence>
<feature type="non-terminal residue" evidence="2">
    <location>
        <position position="1"/>
    </location>
</feature>
<evidence type="ECO:0000256" key="1">
    <source>
        <dbReference type="SAM" id="MobiDB-lite"/>
    </source>
</evidence>
<comment type="caution">
    <text evidence="2">The sequence shown here is derived from an EMBL/GenBank/DDBJ whole genome shotgun (WGS) entry which is preliminary data.</text>
</comment>
<feature type="region of interest" description="Disordered" evidence="1">
    <location>
        <begin position="78"/>
        <end position="104"/>
    </location>
</feature>
<name>A0A699TLF0_TANCI</name>
<reference evidence="2" key="1">
    <citation type="journal article" date="2019" name="Sci. Rep.">
        <title>Draft genome of Tanacetum cinerariifolium, the natural source of mosquito coil.</title>
        <authorList>
            <person name="Yamashiro T."/>
            <person name="Shiraishi A."/>
            <person name="Satake H."/>
            <person name="Nakayama K."/>
        </authorList>
    </citation>
    <scope>NUCLEOTIDE SEQUENCE</scope>
</reference>
<dbReference type="AlphaFoldDB" id="A0A699TLF0"/>
<evidence type="ECO:0000313" key="2">
    <source>
        <dbReference type="EMBL" id="GFD09978.1"/>
    </source>
</evidence>
<protein>
    <submittedName>
        <fullName evidence="2">Uncharacterized protein</fullName>
    </submittedName>
</protein>
<proteinExistence type="predicted"/>
<accession>A0A699TLF0</accession>
<feature type="compositionally biased region" description="Acidic residues" evidence="1">
    <location>
        <begin position="80"/>
        <end position="89"/>
    </location>
</feature>